<organism evidence="3 4">
    <name type="scientific">Methylophaga lonarensis MPL</name>
    <dbReference type="NCBI Taxonomy" id="1286106"/>
    <lineage>
        <taxon>Bacteria</taxon>
        <taxon>Pseudomonadati</taxon>
        <taxon>Pseudomonadota</taxon>
        <taxon>Gammaproteobacteria</taxon>
        <taxon>Thiotrichales</taxon>
        <taxon>Piscirickettsiaceae</taxon>
        <taxon>Methylophaga</taxon>
    </lineage>
</organism>
<evidence type="ECO:0000259" key="2">
    <source>
        <dbReference type="Pfam" id="PF01266"/>
    </source>
</evidence>
<dbReference type="InterPro" id="IPR006076">
    <property type="entry name" value="FAD-dep_OxRdtase"/>
</dbReference>
<dbReference type="PATRIC" id="fig|1286106.3.peg.799"/>
<dbReference type="PANTHER" id="PTHR13847">
    <property type="entry name" value="SARCOSINE DEHYDROGENASE-RELATED"/>
    <property type="match status" value="1"/>
</dbReference>
<dbReference type="Gene3D" id="3.50.50.60">
    <property type="entry name" value="FAD/NAD(P)-binding domain"/>
    <property type="match status" value="1"/>
</dbReference>
<dbReference type="eggNOG" id="COG0665">
    <property type="taxonomic scope" value="Bacteria"/>
</dbReference>
<comment type="caution">
    <text evidence="3">The sequence shown here is derived from an EMBL/GenBank/DDBJ whole genome shotgun (WGS) entry which is preliminary data.</text>
</comment>
<evidence type="ECO:0000256" key="1">
    <source>
        <dbReference type="ARBA" id="ARBA00023002"/>
    </source>
</evidence>
<dbReference type="EMBL" id="APHR01000017">
    <property type="protein sequence ID" value="EMR13664.1"/>
    <property type="molecule type" value="Genomic_DNA"/>
</dbReference>
<name>M7PT69_9GAMM</name>
<dbReference type="GO" id="GO:0005737">
    <property type="term" value="C:cytoplasm"/>
    <property type="evidence" value="ECO:0007669"/>
    <property type="project" value="TreeGrafter"/>
</dbReference>
<dbReference type="Gene3D" id="3.30.9.10">
    <property type="entry name" value="D-Amino Acid Oxidase, subunit A, domain 2"/>
    <property type="match status" value="1"/>
</dbReference>
<dbReference type="SUPFAM" id="SSF51905">
    <property type="entry name" value="FAD/NAD(P)-binding domain"/>
    <property type="match status" value="1"/>
</dbReference>
<dbReference type="STRING" id="1286106.MPL1_03980"/>
<keyword evidence="4" id="KW-1185">Reference proteome</keyword>
<reference evidence="3 4" key="1">
    <citation type="journal article" date="2013" name="Genome Announc.">
        <title>Draft Genome Sequence of Methylophaga lonarensis MPLT, a Haloalkaliphilic (Non-Methane-Utilizing) Methylotroph.</title>
        <authorList>
            <person name="Shetty S.A."/>
            <person name="Marathe N.P."/>
            <person name="Munot H."/>
            <person name="Antony C.P."/>
            <person name="Dhotre D.P."/>
            <person name="Murrell J.C."/>
            <person name="Shouche Y.S."/>
        </authorList>
    </citation>
    <scope>NUCLEOTIDE SEQUENCE [LARGE SCALE GENOMIC DNA]</scope>
    <source>
        <strain evidence="3 4">MPL</strain>
    </source>
</reference>
<dbReference type="Proteomes" id="UP000012019">
    <property type="component" value="Unassembled WGS sequence"/>
</dbReference>
<evidence type="ECO:0000313" key="4">
    <source>
        <dbReference type="Proteomes" id="UP000012019"/>
    </source>
</evidence>
<accession>M7PT69</accession>
<proteinExistence type="predicted"/>
<protein>
    <submittedName>
        <fullName evidence="3">Glycerol-3-phosphate dehydrogenase</fullName>
    </submittedName>
</protein>
<sequence length="398" mass="43508">MTRNIITTDVAIIGAGIAGLWLYNRLTQMGYHCLLLEKDQIGHAQTLSAQGIIHGGSKYALNGILSNAAQAISQMPARWKACLNGTGELDLSQVQLFTEHQLLWSTQSLSSKMVSFFASKALQSRMQSIPKANRTGLFADAGFKGTLYQLDEPVLDVHSLLKALSQQQPQRIVKTPHQPAEFIREQGQLKQVIYGDTEIQAQHYVLTAGEGMAELLEAIGLQKLQMQKRPLQMLLCKAKNPAHALPQIYAHSLGSGSKPIATISSHPNASGNIVWYLGGNIAEQGVGKPADDLIVEAKALLKQILPWFELPELDWATHNINRAEPKQSNLTRPDSAFVHSEGNLHIAWPTKLALSPDLADQVIATLEQQGLNKGQHAEPSGLAPAQLAEPLWDRAFQS</sequence>
<dbReference type="OrthoDB" id="211690at2"/>
<dbReference type="RefSeq" id="WP_009725820.1">
    <property type="nucleotide sequence ID" value="NZ_APHR01000017.1"/>
</dbReference>
<dbReference type="Pfam" id="PF01266">
    <property type="entry name" value="DAO"/>
    <property type="match status" value="1"/>
</dbReference>
<feature type="domain" description="FAD dependent oxidoreductase" evidence="2">
    <location>
        <begin position="9"/>
        <end position="288"/>
    </location>
</feature>
<dbReference type="GO" id="GO:0016491">
    <property type="term" value="F:oxidoreductase activity"/>
    <property type="evidence" value="ECO:0007669"/>
    <property type="project" value="UniProtKB-KW"/>
</dbReference>
<dbReference type="AlphaFoldDB" id="M7PT69"/>
<keyword evidence="1" id="KW-0560">Oxidoreductase</keyword>
<evidence type="ECO:0000313" key="3">
    <source>
        <dbReference type="EMBL" id="EMR13664.1"/>
    </source>
</evidence>
<dbReference type="InterPro" id="IPR036188">
    <property type="entry name" value="FAD/NAD-bd_sf"/>
</dbReference>
<gene>
    <name evidence="3" type="ORF">MPL1_03980</name>
</gene>
<dbReference type="PANTHER" id="PTHR13847:SF289">
    <property type="entry name" value="GLYCINE OXIDASE"/>
    <property type="match status" value="1"/>
</dbReference>